<proteinExistence type="inferred from homology"/>
<comment type="similarity">
    <text evidence="1">Belongs to the low molecular weight phosphotyrosine protein phosphatase family.</text>
</comment>
<evidence type="ECO:0000256" key="5">
    <source>
        <dbReference type="PIRSR" id="PIRSR617867-1"/>
    </source>
</evidence>
<evidence type="ECO:0000313" key="8">
    <source>
        <dbReference type="Proteomes" id="UP001060919"/>
    </source>
</evidence>
<keyword evidence="4" id="KW-0904">Protein phosphatase</keyword>
<dbReference type="CDD" id="cd16343">
    <property type="entry name" value="LMWPTP"/>
    <property type="match status" value="1"/>
</dbReference>
<accession>A0A915YL64</accession>
<dbReference type="InterPro" id="IPR023485">
    <property type="entry name" value="Ptyr_pPase"/>
</dbReference>
<dbReference type="EC" id="3.1.3.48" evidence="2"/>
<name>A0A915YL64_9BACT</name>
<evidence type="ECO:0000256" key="2">
    <source>
        <dbReference type="ARBA" id="ARBA00013064"/>
    </source>
</evidence>
<dbReference type="PANTHER" id="PTHR11717:SF7">
    <property type="entry name" value="LOW MOLECULAR WEIGHT PHOSPHOTYROSINE PROTEIN PHOSPHATASE"/>
    <property type="match status" value="1"/>
</dbReference>
<evidence type="ECO:0000259" key="6">
    <source>
        <dbReference type="SMART" id="SM00226"/>
    </source>
</evidence>
<sequence>MKFLMVCLGNICRSPLAEGILKAKAVAGHLEWVIDSAGTSAYHAGELPDRRSIAIAESYGIDITDQRSRPITPKDLDDFDVIYVMDSSNYNNVMELCENAEQQSKVQLIMNMAEPGRNIAVPDPYWEDDGFRNVYLMLDKACTAILAEYQ</sequence>
<feature type="active site" description="Proton donor" evidence="5">
    <location>
        <position position="123"/>
    </location>
</feature>
<feature type="active site" description="Nucleophile" evidence="5">
    <location>
        <position position="7"/>
    </location>
</feature>
<dbReference type="Gene3D" id="3.40.50.2300">
    <property type="match status" value="1"/>
</dbReference>
<keyword evidence="3" id="KW-0378">Hydrolase</keyword>
<organism evidence="7 8">
    <name type="scientific">Aureispira anguillae</name>
    <dbReference type="NCBI Taxonomy" id="2864201"/>
    <lineage>
        <taxon>Bacteria</taxon>
        <taxon>Pseudomonadati</taxon>
        <taxon>Bacteroidota</taxon>
        <taxon>Saprospiria</taxon>
        <taxon>Saprospirales</taxon>
        <taxon>Saprospiraceae</taxon>
        <taxon>Aureispira</taxon>
    </lineage>
</organism>
<dbReference type="InterPro" id="IPR036196">
    <property type="entry name" value="Ptyr_pPase_sf"/>
</dbReference>
<dbReference type="KEGG" id="aup:AsAng_0057530"/>
<feature type="domain" description="Phosphotyrosine protein phosphatase I" evidence="6">
    <location>
        <begin position="1"/>
        <end position="148"/>
    </location>
</feature>
<evidence type="ECO:0000313" key="7">
    <source>
        <dbReference type="EMBL" id="BDS14971.1"/>
    </source>
</evidence>
<dbReference type="RefSeq" id="WP_264790165.1">
    <property type="nucleotide sequence ID" value="NZ_AP026867.1"/>
</dbReference>
<gene>
    <name evidence="7" type="ORF">AsAng_0057530</name>
</gene>
<dbReference type="EMBL" id="AP026867">
    <property type="protein sequence ID" value="BDS14971.1"/>
    <property type="molecule type" value="Genomic_DNA"/>
</dbReference>
<evidence type="ECO:0000256" key="3">
    <source>
        <dbReference type="ARBA" id="ARBA00022801"/>
    </source>
</evidence>
<feature type="active site" description="Nucleophile" evidence="5">
    <location>
        <position position="13"/>
    </location>
</feature>
<dbReference type="Pfam" id="PF01451">
    <property type="entry name" value="LMWPc"/>
    <property type="match status" value="1"/>
</dbReference>
<keyword evidence="8" id="KW-1185">Reference proteome</keyword>
<dbReference type="Proteomes" id="UP001060919">
    <property type="component" value="Chromosome"/>
</dbReference>
<dbReference type="PRINTS" id="PR00719">
    <property type="entry name" value="LMWPTPASE"/>
</dbReference>
<dbReference type="InterPro" id="IPR017867">
    <property type="entry name" value="Tyr_phospatase_low_mol_wt"/>
</dbReference>
<protein>
    <recommendedName>
        <fullName evidence="2">protein-tyrosine-phosphatase</fullName>
        <ecNumber evidence="2">3.1.3.48</ecNumber>
    </recommendedName>
</protein>
<reference evidence="7" key="1">
    <citation type="submission" date="2022-09" db="EMBL/GenBank/DDBJ databases">
        <title>Aureispira anguillicida sp. nov., isolated from Leptocephalus of Japanese eel Anguilla japonica.</title>
        <authorList>
            <person name="Yuasa K."/>
            <person name="Mekata T."/>
            <person name="Ikunari K."/>
        </authorList>
    </citation>
    <scope>NUCLEOTIDE SEQUENCE</scope>
    <source>
        <strain evidence="7">EL160426</strain>
    </source>
</reference>
<dbReference type="GO" id="GO:0004725">
    <property type="term" value="F:protein tyrosine phosphatase activity"/>
    <property type="evidence" value="ECO:0007669"/>
    <property type="project" value="UniProtKB-EC"/>
</dbReference>
<dbReference type="InterPro" id="IPR050438">
    <property type="entry name" value="LMW_PTPase"/>
</dbReference>
<dbReference type="SUPFAM" id="SSF52788">
    <property type="entry name" value="Phosphotyrosine protein phosphatases I"/>
    <property type="match status" value="1"/>
</dbReference>
<dbReference type="AlphaFoldDB" id="A0A915YL64"/>
<dbReference type="SMART" id="SM00226">
    <property type="entry name" value="LMWPc"/>
    <property type="match status" value="1"/>
</dbReference>
<evidence type="ECO:0000256" key="4">
    <source>
        <dbReference type="ARBA" id="ARBA00022912"/>
    </source>
</evidence>
<dbReference type="PANTHER" id="PTHR11717">
    <property type="entry name" value="LOW MOLECULAR WEIGHT PROTEIN TYROSINE PHOSPHATASE"/>
    <property type="match status" value="1"/>
</dbReference>
<evidence type="ECO:0000256" key="1">
    <source>
        <dbReference type="ARBA" id="ARBA00011063"/>
    </source>
</evidence>